<sequence length="39" mass="4628">MKIVLWQAMKRQTSHLILPLFPEQNPPDRVTIETLLQQN</sequence>
<name>A0A4U6UFR5_SETVI</name>
<dbReference type="Proteomes" id="UP000298652">
    <property type="component" value="Chromosome 5"/>
</dbReference>
<organism evidence="1 2">
    <name type="scientific">Setaria viridis</name>
    <name type="common">Green bristlegrass</name>
    <name type="synonym">Setaria italica subsp. viridis</name>
    <dbReference type="NCBI Taxonomy" id="4556"/>
    <lineage>
        <taxon>Eukaryota</taxon>
        <taxon>Viridiplantae</taxon>
        <taxon>Streptophyta</taxon>
        <taxon>Embryophyta</taxon>
        <taxon>Tracheophyta</taxon>
        <taxon>Spermatophyta</taxon>
        <taxon>Magnoliopsida</taxon>
        <taxon>Liliopsida</taxon>
        <taxon>Poales</taxon>
        <taxon>Poaceae</taxon>
        <taxon>PACMAD clade</taxon>
        <taxon>Panicoideae</taxon>
        <taxon>Panicodae</taxon>
        <taxon>Paniceae</taxon>
        <taxon>Cenchrinae</taxon>
        <taxon>Setaria</taxon>
    </lineage>
</organism>
<gene>
    <name evidence="1" type="ORF">SEVIR_5G043900v2</name>
</gene>
<dbReference type="EMBL" id="CM016556">
    <property type="protein sequence ID" value="TKW12559.1"/>
    <property type="molecule type" value="Genomic_DNA"/>
</dbReference>
<accession>A0A4U6UFR5</accession>
<evidence type="ECO:0000313" key="2">
    <source>
        <dbReference type="Proteomes" id="UP000298652"/>
    </source>
</evidence>
<evidence type="ECO:0000313" key="1">
    <source>
        <dbReference type="EMBL" id="TKW12559.1"/>
    </source>
</evidence>
<dbReference type="AlphaFoldDB" id="A0A4U6UFR5"/>
<proteinExistence type="predicted"/>
<reference evidence="1" key="1">
    <citation type="submission" date="2019-03" db="EMBL/GenBank/DDBJ databases">
        <title>WGS assembly of Setaria viridis.</title>
        <authorList>
            <person name="Huang P."/>
            <person name="Jenkins J."/>
            <person name="Grimwood J."/>
            <person name="Barry K."/>
            <person name="Healey A."/>
            <person name="Mamidi S."/>
            <person name="Sreedasyam A."/>
            <person name="Shu S."/>
            <person name="Feldman M."/>
            <person name="Wu J."/>
            <person name="Yu Y."/>
            <person name="Chen C."/>
            <person name="Johnson J."/>
            <person name="Rokhsar D."/>
            <person name="Baxter I."/>
            <person name="Schmutz J."/>
            <person name="Brutnell T."/>
            <person name="Kellogg E."/>
        </authorList>
    </citation>
    <scope>NUCLEOTIDE SEQUENCE [LARGE SCALE GENOMIC DNA]</scope>
</reference>
<protein>
    <submittedName>
        <fullName evidence="1">Uncharacterized protein</fullName>
    </submittedName>
</protein>
<dbReference type="Gramene" id="TKW12559">
    <property type="protein sequence ID" value="TKW12559"/>
    <property type="gene ID" value="SEVIR_5G043900v2"/>
</dbReference>
<keyword evidence="2" id="KW-1185">Reference proteome</keyword>